<name>A0A011P3L2_ACCRE</name>
<dbReference type="EMBL" id="JEMY01000015">
    <property type="protein sequence ID" value="EXI89528.1"/>
    <property type="molecule type" value="Genomic_DNA"/>
</dbReference>
<dbReference type="STRING" id="1454004.AW11_01394"/>
<keyword evidence="2" id="KW-1185">Reference proteome</keyword>
<gene>
    <name evidence="1" type="ORF">AW11_01394</name>
</gene>
<accession>A0A011P3L2</accession>
<protein>
    <submittedName>
        <fullName evidence="1">Uncharacterized protein</fullName>
    </submittedName>
</protein>
<reference evidence="1" key="1">
    <citation type="submission" date="2014-02" db="EMBL/GenBank/DDBJ databases">
        <title>Expanding our view of genomic diversity in Candidatus Accumulibacter clades.</title>
        <authorList>
            <person name="Skennerton C.T."/>
            <person name="Barr J.J."/>
            <person name="Slater F.R."/>
            <person name="Bond P.L."/>
            <person name="Tyson G.W."/>
        </authorList>
    </citation>
    <scope>NUCLEOTIDE SEQUENCE [LARGE SCALE GENOMIC DNA]</scope>
</reference>
<organism evidence="1 2">
    <name type="scientific">Accumulibacter regalis</name>
    <dbReference type="NCBI Taxonomy" id="522306"/>
    <lineage>
        <taxon>Bacteria</taxon>
        <taxon>Pseudomonadati</taxon>
        <taxon>Pseudomonadota</taxon>
        <taxon>Betaproteobacteria</taxon>
        <taxon>Candidatus Accumulibacter</taxon>
    </lineage>
</organism>
<dbReference type="AlphaFoldDB" id="A0A011P3L2"/>
<evidence type="ECO:0000313" key="2">
    <source>
        <dbReference type="Proteomes" id="UP000022141"/>
    </source>
</evidence>
<proteinExistence type="predicted"/>
<evidence type="ECO:0000313" key="1">
    <source>
        <dbReference type="EMBL" id="EXI89528.1"/>
    </source>
</evidence>
<comment type="caution">
    <text evidence="1">The sequence shown here is derived from an EMBL/GenBank/DDBJ whole genome shotgun (WGS) entry which is preliminary data.</text>
</comment>
<sequence length="242" mass="26061">MFQRPRLMVVLSVVLPARGKLVLFLLLLAPFQLCFAGAMAFKEGVKGLQSGPLLLPCRLPRGRVRLLPADRLQLLADGLVEPAQEFLIVAPFGLPQSLLHGSAKALAVVIAILFEHVELALRIAFRGNQARQTLRRFVAAILHQVENGLQGEWFRHVGLGERGWLIQRRVGVGSMADYPQSGVDGEQGLQICDAGVEVGALGEILLQQYFECWIDGDGLVELQVGAGSVGADADQVAGALVA</sequence>
<dbReference type="Proteomes" id="UP000022141">
    <property type="component" value="Unassembled WGS sequence"/>
</dbReference>